<name>A0A183GTZ2_HELPZ</name>
<dbReference type="EMBL" id="UZAH01039313">
    <property type="protein sequence ID" value="VDP56025.1"/>
    <property type="molecule type" value="Genomic_DNA"/>
</dbReference>
<organism evidence="3 4">
    <name type="scientific">Heligmosomoides polygyrus</name>
    <name type="common">Parasitic roundworm</name>
    <dbReference type="NCBI Taxonomy" id="6339"/>
    <lineage>
        <taxon>Eukaryota</taxon>
        <taxon>Metazoa</taxon>
        <taxon>Ecdysozoa</taxon>
        <taxon>Nematoda</taxon>
        <taxon>Chromadorea</taxon>
        <taxon>Rhabditida</taxon>
        <taxon>Rhabditina</taxon>
        <taxon>Rhabditomorpha</taxon>
        <taxon>Strongyloidea</taxon>
        <taxon>Heligmosomidae</taxon>
        <taxon>Heligmosomoides</taxon>
    </lineage>
</organism>
<protein>
    <submittedName>
        <fullName evidence="4">SAP domain-containing protein</fullName>
    </submittedName>
</protein>
<dbReference type="InterPro" id="IPR003034">
    <property type="entry name" value="SAP_dom"/>
</dbReference>
<evidence type="ECO:0000313" key="4">
    <source>
        <dbReference type="WBParaSite" id="HPBE_0002616201-mRNA-1"/>
    </source>
</evidence>
<dbReference type="Gene3D" id="1.10.720.30">
    <property type="entry name" value="SAP domain"/>
    <property type="match status" value="1"/>
</dbReference>
<accession>A0A183GTZ2</accession>
<dbReference type="SUPFAM" id="SSF68906">
    <property type="entry name" value="SAP domain"/>
    <property type="match status" value="1"/>
</dbReference>
<keyword evidence="3" id="KW-1185">Reference proteome</keyword>
<dbReference type="OrthoDB" id="5810714at2759"/>
<dbReference type="AlphaFoldDB" id="A0A183GTZ2"/>
<dbReference type="PROSITE" id="PS50800">
    <property type="entry name" value="SAP"/>
    <property type="match status" value="1"/>
</dbReference>
<evidence type="ECO:0000313" key="2">
    <source>
        <dbReference type="EMBL" id="VDP56025.1"/>
    </source>
</evidence>
<gene>
    <name evidence="2" type="ORF">HPBE_LOCUS26161</name>
</gene>
<reference evidence="4" key="2">
    <citation type="submission" date="2019-09" db="UniProtKB">
        <authorList>
            <consortium name="WormBaseParasite"/>
        </authorList>
    </citation>
    <scope>IDENTIFICATION</scope>
</reference>
<dbReference type="Pfam" id="PF02037">
    <property type="entry name" value="SAP"/>
    <property type="match status" value="1"/>
</dbReference>
<dbReference type="WBParaSite" id="HPBE_0002616201-mRNA-1">
    <property type="protein sequence ID" value="HPBE_0002616201-mRNA-1"/>
    <property type="gene ID" value="HPBE_0002616201"/>
</dbReference>
<feature type="domain" description="SAP" evidence="1">
    <location>
        <begin position="13"/>
        <end position="47"/>
    </location>
</feature>
<dbReference type="InterPro" id="IPR036361">
    <property type="entry name" value="SAP_dom_sf"/>
</dbReference>
<sequence>METEARLPSGKLVSELKVKDLQRELQKRRLPAVGKKADLSARLAERLGLFLALNTMGKPKRWPFGVLVILGIQRKTTHFVYSRGHGPHYGRKFFPDLWTVRIHERTRNLNAQSRRSTTAIQSLKQGLHLTGKDNGAVRIQPAAEDRCGVALLNSGKGYVLCAILHYS</sequence>
<dbReference type="Proteomes" id="UP000050761">
    <property type="component" value="Unassembled WGS sequence"/>
</dbReference>
<evidence type="ECO:0000259" key="1">
    <source>
        <dbReference type="PROSITE" id="PS50800"/>
    </source>
</evidence>
<reference evidence="2 3" key="1">
    <citation type="submission" date="2018-11" db="EMBL/GenBank/DDBJ databases">
        <authorList>
            <consortium name="Pathogen Informatics"/>
        </authorList>
    </citation>
    <scope>NUCLEOTIDE SEQUENCE [LARGE SCALE GENOMIC DNA]</scope>
</reference>
<proteinExistence type="predicted"/>
<dbReference type="SMART" id="SM00513">
    <property type="entry name" value="SAP"/>
    <property type="match status" value="1"/>
</dbReference>
<evidence type="ECO:0000313" key="3">
    <source>
        <dbReference type="Proteomes" id="UP000050761"/>
    </source>
</evidence>
<accession>A0A3P8FMD0</accession>